<dbReference type="PANTHER" id="PTHR12753:SF0">
    <property type="entry name" value="ALPHA N-TERMINAL PROTEIN METHYLTRANSFERASE 1"/>
    <property type="match status" value="1"/>
</dbReference>
<dbReference type="InterPro" id="IPR008576">
    <property type="entry name" value="MeTrfase_NTM1"/>
</dbReference>
<dbReference type="Gene3D" id="3.40.50.150">
    <property type="entry name" value="Vaccinia Virus protein VP39"/>
    <property type="match status" value="1"/>
</dbReference>
<dbReference type="SUPFAM" id="SSF53335">
    <property type="entry name" value="S-adenosyl-L-methionine-dependent methyltransferases"/>
    <property type="match status" value="1"/>
</dbReference>
<dbReference type="EC" id="2.1.1.244" evidence="5"/>
<feature type="binding site" evidence="12">
    <location>
        <position position="77"/>
    </location>
    <ligand>
        <name>S-adenosyl-L-methionine</name>
        <dbReference type="ChEBI" id="CHEBI:59789"/>
    </ligand>
</feature>
<feature type="non-terminal residue" evidence="13">
    <location>
        <position position="1"/>
    </location>
</feature>
<dbReference type="GO" id="GO:0032259">
    <property type="term" value="P:methylation"/>
    <property type="evidence" value="ECO:0007669"/>
    <property type="project" value="UniProtKB-KW"/>
</dbReference>
<protein>
    <recommendedName>
        <fullName evidence="6">Alpha N-terminal protein methyltransferase 1</fullName>
        <ecNumber evidence="5">2.1.1.244</ecNumber>
    </recommendedName>
    <alternativeName>
        <fullName evidence="11">Translation associated element 1</fullName>
    </alternativeName>
    <alternativeName>
        <fullName evidence="7">X-Pro-Lys N-terminal protein methyltransferase 1</fullName>
    </alternativeName>
</protein>
<keyword evidence="3" id="KW-0808">Transferase</keyword>
<feature type="binding site" evidence="12">
    <location>
        <position position="143"/>
    </location>
    <ligand>
        <name>S-adenosyl-L-methionine</name>
        <dbReference type="ChEBI" id="CHEBI:59789"/>
    </ligand>
</feature>
<evidence type="ECO:0000313" key="14">
    <source>
        <dbReference type="Proteomes" id="UP000750711"/>
    </source>
</evidence>
<evidence type="ECO:0000256" key="5">
    <source>
        <dbReference type="ARBA" id="ARBA00039112"/>
    </source>
</evidence>
<name>A0A9P8L7M1_9PEZI</name>
<dbReference type="InterPro" id="IPR029063">
    <property type="entry name" value="SAM-dependent_MTases_sf"/>
</dbReference>
<evidence type="ECO:0000256" key="2">
    <source>
        <dbReference type="ARBA" id="ARBA00022603"/>
    </source>
</evidence>
<dbReference type="PIRSF" id="PIRSF016958">
    <property type="entry name" value="DUF858_MeTrfase_lik"/>
    <property type="match status" value="1"/>
</dbReference>
<evidence type="ECO:0000313" key="13">
    <source>
        <dbReference type="EMBL" id="KAH0551397.1"/>
    </source>
</evidence>
<dbReference type="EMBL" id="JAGHQM010002056">
    <property type="protein sequence ID" value="KAH0551397.1"/>
    <property type="molecule type" value="Genomic_DNA"/>
</dbReference>
<comment type="catalytic activity">
    <reaction evidence="8">
        <text>N-terminal L-seryl-L-prolyl-L-lysyl-[protein] + 3 S-adenosyl-L-methionine = N-terminal N,N,N-trimethyl-L-seryl-L-prolyl-L-lysyl-[protein] + 3 S-adenosyl-L-homocysteine + 3 H(+)</text>
        <dbReference type="Rhea" id="RHEA:54724"/>
        <dbReference type="Rhea" id="RHEA-COMP:13789"/>
        <dbReference type="Rhea" id="RHEA-COMP:13973"/>
        <dbReference type="ChEBI" id="CHEBI:15378"/>
        <dbReference type="ChEBI" id="CHEBI:57856"/>
        <dbReference type="ChEBI" id="CHEBI:59789"/>
        <dbReference type="ChEBI" id="CHEBI:138061"/>
        <dbReference type="ChEBI" id="CHEBI:138317"/>
        <dbReference type="EC" id="2.1.1.244"/>
    </reaction>
</comment>
<comment type="similarity">
    <text evidence="1">Belongs to the methyltransferase superfamily. NTM1 family.</text>
</comment>
<proteinExistence type="inferred from homology"/>
<evidence type="ECO:0000256" key="7">
    <source>
        <dbReference type="ARBA" id="ARBA00043129"/>
    </source>
</evidence>
<evidence type="ECO:0000256" key="6">
    <source>
        <dbReference type="ARBA" id="ARBA00039449"/>
    </source>
</evidence>
<evidence type="ECO:0000256" key="11">
    <source>
        <dbReference type="ARBA" id="ARBA00082558"/>
    </source>
</evidence>
<evidence type="ECO:0000256" key="4">
    <source>
        <dbReference type="ARBA" id="ARBA00022691"/>
    </source>
</evidence>
<organism evidence="13 14">
    <name type="scientific">Trichoglossum hirsutum</name>
    <dbReference type="NCBI Taxonomy" id="265104"/>
    <lineage>
        <taxon>Eukaryota</taxon>
        <taxon>Fungi</taxon>
        <taxon>Dikarya</taxon>
        <taxon>Ascomycota</taxon>
        <taxon>Pezizomycotina</taxon>
        <taxon>Geoglossomycetes</taxon>
        <taxon>Geoglossales</taxon>
        <taxon>Geoglossaceae</taxon>
        <taxon>Trichoglossum</taxon>
    </lineage>
</organism>
<dbReference type="Proteomes" id="UP000750711">
    <property type="component" value="Unassembled WGS sequence"/>
</dbReference>
<keyword evidence="14" id="KW-1185">Reference proteome</keyword>
<dbReference type="CDD" id="cd02440">
    <property type="entry name" value="AdoMet_MTases"/>
    <property type="match status" value="1"/>
</dbReference>
<evidence type="ECO:0000256" key="12">
    <source>
        <dbReference type="PIRSR" id="PIRSR016958-1"/>
    </source>
</evidence>
<reference evidence="13" key="1">
    <citation type="submission" date="2021-03" db="EMBL/GenBank/DDBJ databases">
        <title>Comparative genomics and phylogenomic investigation of the class Geoglossomycetes provide insights into ecological specialization and systematics.</title>
        <authorList>
            <person name="Melie T."/>
            <person name="Pirro S."/>
            <person name="Miller A.N."/>
            <person name="Quandt A."/>
        </authorList>
    </citation>
    <scope>NUCLEOTIDE SEQUENCE</scope>
    <source>
        <strain evidence="13">CAQ_001_2017</strain>
    </source>
</reference>
<sequence>MSTAAEPPADANIDHAKALAYWSAVDPDVNGMLGGFPQISRVDIQGSRTFVAKLRRASKTTGREFVRAVDCGAGIGRITISLLSSLCETTDIVEPIPKFTAHILSDPSFAPLHANNKIGTIYTQSLESWHPPADIKYDLIWNQWCLGHLTDAQLVEHLKRCVRALSESGWVIVKENLSTDSGGDDIFDQADNSVTRADKKFRNIFAEAELRVVRTELQKGFPKGLYPVR</sequence>
<accession>A0A9P8L7M1</accession>
<dbReference type="AlphaFoldDB" id="A0A9P8L7M1"/>
<comment type="catalytic activity">
    <reaction evidence="10">
        <text>N-terminal L-alanyl-L-prolyl-L-lysyl-[protein] + 3 S-adenosyl-L-methionine = N-terminal N,N,N-trimethyl-L-alanyl-L-prolyl-L-lysyl-[protein] + 3 S-adenosyl-L-homocysteine + 3 H(+)</text>
        <dbReference type="Rhea" id="RHEA:54712"/>
        <dbReference type="Rhea" id="RHEA-COMP:13785"/>
        <dbReference type="Rhea" id="RHEA-COMP:13971"/>
        <dbReference type="ChEBI" id="CHEBI:15378"/>
        <dbReference type="ChEBI" id="CHEBI:57856"/>
        <dbReference type="ChEBI" id="CHEBI:59789"/>
        <dbReference type="ChEBI" id="CHEBI:138057"/>
        <dbReference type="ChEBI" id="CHEBI:138315"/>
        <dbReference type="EC" id="2.1.1.244"/>
    </reaction>
</comment>
<evidence type="ECO:0000256" key="3">
    <source>
        <dbReference type="ARBA" id="ARBA00022679"/>
    </source>
</evidence>
<gene>
    <name evidence="13" type="ORF">GP486_007387</name>
</gene>
<evidence type="ECO:0000256" key="10">
    <source>
        <dbReference type="ARBA" id="ARBA00048167"/>
    </source>
</evidence>
<dbReference type="GO" id="GO:0071885">
    <property type="term" value="F:N-terminal protein N-methyltransferase activity"/>
    <property type="evidence" value="ECO:0007669"/>
    <property type="project" value="UniProtKB-EC"/>
</dbReference>
<keyword evidence="2" id="KW-0489">Methyltransferase</keyword>
<feature type="binding site" evidence="12">
    <location>
        <position position="72"/>
    </location>
    <ligand>
        <name>S-adenosyl-L-methionine</name>
        <dbReference type="ChEBI" id="CHEBI:59789"/>
    </ligand>
</feature>
<evidence type="ECO:0000256" key="1">
    <source>
        <dbReference type="ARBA" id="ARBA00009059"/>
    </source>
</evidence>
<keyword evidence="4 12" id="KW-0949">S-adenosyl-L-methionine</keyword>
<comment type="caution">
    <text evidence="13">The sequence shown here is derived from an EMBL/GenBank/DDBJ whole genome shotgun (WGS) entry which is preliminary data.</text>
</comment>
<dbReference type="FunFam" id="3.40.50.150:FF:000025">
    <property type="entry name" value="N-terminal Xaa-Pro-Lys N-methyltransferase 1"/>
    <property type="match status" value="1"/>
</dbReference>
<dbReference type="Pfam" id="PF05891">
    <property type="entry name" value="Methyltransf_PK"/>
    <property type="match status" value="1"/>
</dbReference>
<comment type="catalytic activity">
    <reaction evidence="9">
        <text>N-terminal L-prolyl-L-prolyl-L-lysyl-[protein] + 2 S-adenosyl-L-methionine = N-terminal N,N-dimethyl-L-prolyl-L-prolyl-L-lysyl-[protein] + 2 S-adenosyl-L-homocysteine + 2 H(+)</text>
        <dbReference type="Rhea" id="RHEA:54736"/>
        <dbReference type="Rhea" id="RHEA-COMP:13787"/>
        <dbReference type="Rhea" id="RHEA-COMP:13974"/>
        <dbReference type="ChEBI" id="CHEBI:15378"/>
        <dbReference type="ChEBI" id="CHEBI:57856"/>
        <dbReference type="ChEBI" id="CHEBI:59789"/>
        <dbReference type="ChEBI" id="CHEBI:138059"/>
        <dbReference type="ChEBI" id="CHEBI:138318"/>
        <dbReference type="EC" id="2.1.1.244"/>
    </reaction>
</comment>
<evidence type="ECO:0000256" key="9">
    <source>
        <dbReference type="ARBA" id="ARBA00047885"/>
    </source>
</evidence>
<dbReference type="GO" id="GO:0005737">
    <property type="term" value="C:cytoplasm"/>
    <property type="evidence" value="ECO:0007669"/>
    <property type="project" value="TreeGrafter"/>
</dbReference>
<evidence type="ECO:0000256" key="8">
    <source>
        <dbReference type="ARBA" id="ARBA00047306"/>
    </source>
</evidence>
<dbReference type="PANTHER" id="PTHR12753">
    <property type="entry name" value="AD-003 - RELATED"/>
    <property type="match status" value="1"/>
</dbReference>